<accession>A0ABZ0V9F7</accession>
<keyword evidence="1" id="KW-0812">Transmembrane</keyword>
<name>A0ABZ0V9F7_9MICO</name>
<dbReference type="Proteomes" id="UP001324533">
    <property type="component" value="Chromosome"/>
</dbReference>
<feature type="transmembrane region" description="Helical" evidence="1">
    <location>
        <begin position="58"/>
        <end position="80"/>
    </location>
</feature>
<evidence type="ECO:0000313" key="2">
    <source>
        <dbReference type="EMBL" id="WQB69879.1"/>
    </source>
</evidence>
<feature type="transmembrane region" description="Helical" evidence="1">
    <location>
        <begin position="142"/>
        <end position="166"/>
    </location>
</feature>
<protein>
    <recommendedName>
        <fullName evidence="4">ABC transporter permease</fullName>
    </recommendedName>
</protein>
<feature type="transmembrane region" description="Helical" evidence="1">
    <location>
        <begin position="173"/>
        <end position="199"/>
    </location>
</feature>
<keyword evidence="1" id="KW-0472">Membrane</keyword>
<reference evidence="2 3" key="1">
    <citation type="submission" date="2023-06" db="EMBL/GenBank/DDBJ databases">
        <title>Rock-solubilizing bacteria, Microbacterium invictum, promotes re-establishment of vegetation in rocky wasteland by accelerating rock bio-weathering and reshaping soil bacterial community.</title>
        <authorList>
            <person name="Liu C."/>
        </authorList>
    </citation>
    <scope>NUCLEOTIDE SEQUENCE [LARGE SCALE GENOMIC DNA]</scope>
    <source>
        <strain evidence="2 3">X-18</strain>
    </source>
</reference>
<feature type="transmembrane region" description="Helical" evidence="1">
    <location>
        <begin position="219"/>
        <end position="243"/>
    </location>
</feature>
<evidence type="ECO:0008006" key="4">
    <source>
        <dbReference type="Google" id="ProtNLM"/>
    </source>
</evidence>
<dbReference type="RefSeq" id="WP_322410007.1">
    <property type="nucleotide sequence ID" value="NZ_CP139779.1"/>
</dbReference>
<keyword evidence="1" id="KW-1133">Transmembrane helix</keyword>
<feature type="transmembrane region" description="Helical" evidence="1">
    <location>
        <begin position="101"/>
        <end position="130"/>
    </location>
</feature>
<evidence type="ECO:0000256" key="1">
    <source>
        <dbReference type="SAM" id="Phobius"/>
    </source>
</evidence>
<keyword evidence="3" id="KW-1185">Reference proteome</keyword>
<evidence type="ECO:0000313" key="3">
    <source>
        <dbReference type="Proteomes" id="UP001324533"/>
    </source>
</evidence>
<proteinExistence type="predicted"/>
<organism evidence="2 3">
    <name type="scientific">Microbacterium invictum</name>
    <dbReference type="NCBI Taxonomy" id="515415"/>
    <lineage>
        <taxon>Bacteria</taxon>
        <taxon>Bacillati</taxon>
        <taxon>Actinomycetota</taxon>
        <taxon>Actinomycetes</taxon>
        <taxon>Micrococcales</taxon>
        <taxon>Microbacteriaceae</taxon>
        <taxon>Microbacterium</taxon>
    </lineage>
</organism>
<sequence length="252" mass="25800">MTAPAIMRNVRAEWHRAWTVRSTVILVGLTGLGVIGLAALGASQSASTAPVGGSPWQLAGFLSLPALLGTLVLVSVLATADHSTGAIGPTLQWTPRRGILLLSRVVTIVVAATGIGVILLTASSAVVWLFAPQLTFFASDALSRIAGVAFVFAATSLLGVGTGLAVRNTAATLAVVFALVLVLPLLLQVVPFVWATRIIEGLPGAGVLFFLLGEGPGNTLMNTASAATTLLVWGTTALALGSVRLMRSDADR</sequence>
<gene>
    <name evidence="2" type="ORF">T9R20_14445</name>
</gene>
<dbReference type="EMBL" id="CP139779">
    <property type="protein sequence ID" value="WQB69879.1"/>
    <property type="molecule type" value="Genomic_DNA"/>
</dbReference>